<evidence type="ECO:0000256" key="2">
    <source>
        <dbReference type="SAM" id="SignalP"/>
    </source>
</evidence>
<evidence type="ECO:0000313" key="3">
    <source>
        <dbReference type="EMBL" id="MFC0203274.1"/>
    </source>
</evidence>
<organism evidence="3 4">
    <name type="scientific">Novosphingobium soli</name>
    <dbReference type="NCBI Taxonomy" id="574956"/>
    <lineage>
        <taxon>Bacteria</taxon>
        <taxon>Pseudomonadati</taxon>
        <taxon>Pseudomonadota</taxon>
        <taxon>Alphaproteobacteria</taxon>
        <taxon>Sphingomonadales</taxon>
        <taxon>Sphingomonadaceae</taxon>
        <taxon>Novosphingobium</taxon>
    </lineage>
</organism>
<dbReference type="Pfam" id="PF05275">
    <property type="entry name" value="CopB"/>
    <property type="match status" value="1"/>
</dbReference>
<proteinExistence type="predicted"/>
<dbReference type="EMBL" id="JBHLWK010000006">
    <property type="protein sequence ID" value="MFC0203274.1"/>
    <property type="molecule type" value="Genomic_DNA"/>
</dbReference>
<feature type="region of interest" description="Disordered" evidence="1">
    <location>
        <begin position="27"/>
        <end position="139"/>
    </location>
</feature>
<keyword evidence="2" id="KW-0732">Signal</keyword>
<protein>
    <submittedName>
        <fullName evidence="3">Copper resistance protein B</fullName>
    </submittedName>
</protein>
<feature type="chain" id="PRO_5046240631" evidence="2">
    <location>
        <begin position="23"/>
        <end position="400"/>
    </location>
</feature>
<reference evidence="3 4" key="1">
    <citation type="submission" date="2024-09" db="EMBL/GenBank/DDBJ databases">
        <authorList>
            <person name="Sun Q."/>
            <person name="Mori K."/>
        </authorList>
    </citation>
    <scope>NUCLEOTIDE SEQUENCE [LARGE SCALE GENOMIC DNA]</scope>
    <source>
        <strain evidence="3 4">CCM 7706</strain>
    </source>
</reference>
<feature type="signal peptide" evidence="2">
    <location>
        <begin position="1"/>
        <end position="22"/>
    </location>
</feature>
<feature type="compositionally biased region" description="Low complexity" evidence="1">
    <location>
        <begin position="36"/>
        <end position="50"/>
    </location>
</feature>
<accession>A0ABV6CRB2</accession>
<dbReference type="Proteomes" id="UP001589798">
    <property type="component" value="Unassembled WGS sequence"/>
</dbReference>
<gene>
    <name evidence="3" type="ORF">ACFFJC_03210</name>
</gene>
<dbReference type="InterPro" id="IPR007939">
    <property type="entry name" value="Cu-R_B_prcur"/>
</dbReference>
<evidence type="ECO:0000256" key="1">
    <source>
        <dbReference type="SAM" id="MobiDB-lite"/>
    </source>
</evidence>
<evidence type="ECO:0000313" key="4">
    <source>
        <dbReference type="Proteomes" id="UP001589798"/>
    </source>
</evidence>
<dbReference type="RefSeq" id="WP_379486057.1">
    <property type="nucleotide sequence ID" value="NZ_JBHLWK010000006.1"/>
</dbReference>
<sequence>MIRSLPMLGSTIALLLAAPAFAQDHSMHDMPGMGHAAQTKPAKAPTKPRASQPVRSRPKAKPADAHTPAADNMQDMDHSQHGSPASDQKRPSAEPMPAMPGMDHSQHQSGATPPSAMDPSQHQGGAMPEMPGMDHSQHGEAPMPAMEMTGTALPAGDAPPPPVPHDHYADRDFPGGEMAGSREAMMKESGGGQFGQLMLNVFEYQAHSGRDGYRWDGEGFYGGDINRLWLKSEGEGEFGRGIDSGEVQALYSHAIDPYFNLQAGVRQDFGRGPDRTYATIGFEGLAPGMFEVEGALFLSNKGDLLGRVEGYYDQRITQRLVLQPRLELNLSAQDVPENDIGSGLVNIELGARLRYEISRQFAPYVGVSYLRKTGDTARLSRLAGEDVHATSFVVGVRFWF</sequence>
<comment type="caution">
    <text evidence="3">The sequence shown here is derived from an EMBL/GenBank/DDBJ whole genome shotgun (WGS) entry which is preliminary data.</text>
</comment>
<keyword evidence="4" id="KW-1185">Reference proteome</keyword>
<name>A0ABV6CRB2_9SPHN</name>
<feature type="compositionally biased region" description="Polar residues" evidence="1">
    <location>
        <begin position="107"/>
        <end position="123"/>
    </location>
</feature>